<proteinExistence type="predicted"/>
<keyword evidence="2" id="KW-1185">Reference proteome</keyword>
<comment type="caution">
    <text evidence="1">The sequence shown here is derived from an EMBL/GenBank/DDBJ whole genome shotgun (WGS) entry which is preliminary data.</text>
</comment>
<dbReference type="AlphaFoldDB" id="A0ABD3QA10"/>
<evidence type="ECO:0000313" key="1">
    <source>
        <dbReference type="EMBL" id="KAL3795015.1"/>
    </source>
</evidence>
<protein>
    <recommendedName>
        <fullName evidence="3">Prefoldin subunit</fullName>
    </recommendedName>
</protein>
<gene>
    <name evidence="1" type="ORF">HJC23_006336</name>
</gene>
<reference evidence="1 2" key="1">
    <citation type="journal article" date="2020" name="G3 (Bethesda)">
        <title>Improved Reference Genome for Cyclotella cryptica CCMP332, a Model for Cell Wall Morphogenesis, Salinity Adaptation, and Lipid Production in Diatoms (Bacillariophyta).</title>
        <authorList>
            <person name="Roberts W.R."/>
            <person name="Downey K.M."/>
            <person name="Ruck E.C."/>
            <person name="Traller J.C."/>
            <person name="Alverson A.J."/>
        </authorList>
    </citation>
    <scope>NUCLEOTIDE SEQUENCE [LARGE SCALE GENOMIC DNA]</scope>
    <source>
        <strain evidence="1 2">CCMP332</strain>
    </source>
</reference>
<dbReference type="Pfam" id="PF02996">
    <property type="entry name" value="Prefoldin"/>
    <property type="match status" value="1"/>
</dbReference>
<evidence type="ECO:0000313" key="2">
    <source>
        <dbReference type="Proteomes" id="UP001516023"/>
    </source>
</evidence>
<accession>A0ABD3QA10</accession>
<dbReference type="EMBL" id="JABMIG020000075">
    <property type="protein sequence ID" value="KAL3795015.1"/>
    <property type="molecule type" value="Genomic_DNA"/>
</dbReference>
<organism evidence="1 2">
    <name type="scientific">Cyclotella cryptica</name>
    <dbReference type="NCBI Taxonomy" id="29204"/>
    <lineage>
        <taxon>Eukaryota</taxon>
        <taxon>Sar</taxon>
        <taxon>Stramenopiles</taxon>
        <taxon>Ochrophyta</taxon>
        <taxon>Bacillariophyta</taxon>
        <taxon>Coscinodiscophyceae</taxon>
        <taxon>Thalassiosirophycidae</taxon>
        <taxon>Stephanodiscales</taxon>
        <taxon>Stephanodiscaceae</taxon>
        <taxon>Cyclotella</taxon>
    </lineage>
</organism>
<sequence>MSSTNELHEKIKEYASFISQTLQPQLQAAVDARDATDADMSEYTQLRNKLQYLENEIGLDHSSSSMEGVGGQPSAKNCKPLEALVDICHETVYCRAVIPNPRTVYVDVGLGFMVEFTLQEAIGFIEKKLKYLDEVLKHRASVAEGIARDVENALELLEELGAEIPDRETS</sequence>
<dbReference type="Gene3D" id="1.10.287.370">
    <property type="match status" value="1"/>
</dbReference>
<dbReference type="Proteomes" id="UP001516023">
    <property type="component" value="Unassembled WGS sequence"/>
</dbReference>
<dbReference type="SUPFAM" id="SSF46579">
    <property type="entry name" value="Prefoldin"/>
    <property type="match status" value="1"/>
</dbReference>
<evidence type="ECO:0008006" key="3">
    <source>
        <dbReference type="Google" id="ProtNLM"/>
    </source>
</evidence>
<dbReference type="InterPro" id="IPR004127">
    <property type="entry name" value="Prefoldin_subunit_alpha"/>
</dbReference>
<dbReference type="InterPro" id="IPR009053">
    <property type="entry name" value="Prefoldin"/>
</dbReference>
<name>A0ABD3QA10_9STRA</name>
<dbReference type="CDD" id="cd23158">
    <property type="entry name" value="Prefoldin_UXT"/>
    <property type="match status" value="1"/>
</dbReference>